<feature type="region of interest" description="Disordered" evidence="5">
    <location>
        <begin position="425"/>
        <end position="559"/>
    </location>
</feature>
<feature type="compositionally biased region" description="Low complexity" evidence="5">
    <location>
        <begin position="449"/>
        <end position="460"/>
    </location>
</feature>
<proteinExistence type="predicted"/>
<feature type="compositionally biased region" description="Basic and acidic residues" evidence="5">
    <location>
        <begin position="225"/>
        <end position="236"/>
    </location>
</feature>
<sequence>MPPDPSKPASTYRERVFWTPEEDALLLKLVAIHGSQRGKDSKWPIVAAALEGRNIKDCRKRYFHSLAPNLKKGRWSKEEDRLLLEGLEKLGPVWYKIAQMIPGRKDDQCAKRWKEVLDPSLSKGQPWSKEEDESLLSLFETTGPKWQLIAKSLPGRTGLCCRNRWRKFKGDEKVAANLLEVEEQQKKTGGNAGGTRSFPEGGRGRRSVSFTDRDPASRNASKGSVTKDPKDEHGNNGRDSMLGLMTSHQDGSPSRDSMSSSQFSELRPSSSRLGSENQPSPFEGLLDLQFPPSAGPSGSNSSFPHMFDPLPPHLKPSDRTHPSDSSARSNGVLAFNMSIFDNPSQSSSSTSTQHQQPPHHHHQVDLPSFNSLGQQQSSYNRAETPSSILSNSSNRTRTPTASDGLLFSRDLGARLNAIDEDFPRERFNVNDSGNDHRSDMSPDARLGTNRHSNGTSNRTNSGGGGGGGPNCLSNIQHGSSPGGTGISPSTTNNSAGGGGQGGGGIDNNGAPPSGPGSDAFSTPAWDALNSQNGNTKLPPMASTPSSGHTNSTTTTSQSAAPHFQETLDADCNPTWVQSFLASLHHPSASLPPSALNSPVFTGAWEGGLFSAPPSPQKHLYLHLPALAEEDTEMLPPSVMDGSMPPPSSTARLNKNQSTSSNQQRQQQGQQSGFNGSNQQNSFSTLSYNNNNSSSSSSSNNNTSSNSLNLSSSPYPPPRSTYPNPSLSDNNNNKQFQSAPPSIPVAQQQPVLQSSSYPQASSQPPPQQYAVPPLPYLTWDPRPAEEQLIPSPMVLVPASVLAGLIERASMVDADGRPTGRRR</sequence>
<dbReference type="SMART" id="SM00717">
    <property type="entry name" value="SANT"/>
    <property type="match status" value="3"/>
</dbReference>
<feature type="compositionally biased region" description="Low complexity" evidence="5">
    <location>
        <begin position="542"/>
        <end position="558"/>
    </location>
</feature>
<keyword evidence="3" id="KW-0804">Transcription</keyword>
<dbReference type="GO" id="GO:0042796">
    <property type="term" value="P:snRNA transcription by RNA polymerase III"/>
    <property type="evidence" value="ECO:0007669"/>
    <property type="project" value="TreeGrafter"/>
</dbReference>
<feature type="domain" description="HTH myb-type" evidence="7">
    <location>
        <begin position="15"/>
        <end position="61"/>
    </location>
</feature>
<feature type="compositionally biased region" description="Pro residues" evidence="5">
    <location>
        <begin position="762"/>
        <end position="774"/>
    </location>
</feature>
<feature type="compositionally biased region" description="Basic and acidic residues" evidence="5">
    <location>
        <begin position="425"/>
        <end position="442"/>
    </location>
</feature>
<evidence type="ECO:0000256" key="5">
    <source>
        <dbReference type="SAM" id="MobiDB-lite"/>
    </source>
</evidence>
<dbReference type="Gene3D" id="1.10.10.60">
    <property type="entry name" value="Homeodomain-like"/>
    <property type="match status" value="3"/>
</dbReference>
<dbReference type="PROSITE" id="PS50090">
    <property type="entry name" value="MYB_LIKE"/>
    <property type="match status" value="3"/>
</dbReference>
<feature type="compositionally biased region" description="Polar residues" evidence="5">
    <location>
        <begin position="267"/>
        <end position="280"/>
    </location>
</feature>
<dbReference type="CDD" id="cd00167">
    <property type="entry name" value="SANT"/>
    <property type="match status" value="2"/>
</dbReference>
<evidence type="ECO:0000256" key="3">
    <source>
        <dbReference type="ARBA" id="ARBA00023163"/>
    </source>
</evidence>
<dbReference type="InterPro" id="IPR051575">
    <property type="entry name" value="Myb-like_DNA-bd"/>
</dbReference>
<dbReference type="Pfam" id="PF00249">
    <property type="entry name" value="Myb_DNA-binding"/>
    <property type="match status" value="3"/>
</dbReference>
<evidence type="ECO:0000256" key="4">
    <source>
        <dbReference type="ARBA" id="ARBA00023242"/>
    </source>
</evidence>
<evidence type="ECO:0000313" key="8">
    <source>
        <dbReference type="EMBL" id="CDZ97330.1"/>
    </source>
</evidence>
<feature type="domain" description="Myb-like" evidence="6">
    <location>
        <begin position="126"/>
        <end position="169"/>
    </location>
</feature>
<feature type="compositionally biased region" description="Polar residues" evidence="5">
    <location>
        <begin position="368"/>
        <end position="401"/>
    </location>
</feature>
<dbReference type="InterPro" id="IPR017930">
    <property type="entry name" value="Myb_dom"/>
</dbReference>
<feature type="domain" description="HTH myb-type" evidence="7">
    <location>
        <begin position="67"/>
        <end position="121"/>
    </location>
</feature>
<dbReference type="GO" id="GO:0019185">
    <property type="term" value="C:snRNA-activating protein complex"/>
    <property type="evidence" value="ECO:0007669"/>
    <property type="project" value="TreeGrafter"/>
</dbReference>
<feature type="compositionally biased region" description="Low complexity" evidence="5">
    <location>
        <begin position="343"/>
        <end position="356"/>
    </location>
</feature>
<dbReference type="InterPro" id="IPR001005">
    <property type="entry name" value="SANT/Myb"/>
</dbReference>
<dbReference type="EMBL" id="LN483167">
    <property type="protein sequence ID" value="CDZ97330.1"/>
    <property type="molecule type" value="Genomic_DNA"/>
</dbReference>
<dbReference type="PROSITE" id="PS51294">
    <property type="entry name" value="HTH_MYB"/>
    <property type="match status" value="3"/>
</dbReference>
<feature type="domain" description="HTH myb-type" evidence="7">
    <location>
        <begin position="123"/>
        <end position="173"/>
    </location>
</feature>
<protein>
    <submittedName>
        <fullName evidence="8">Transcription factor</fullName>
    </submittedName>
</protein>
<dbReference type="GO" id="GO:0042795">
    <property type="term" value="P:snRNA transcription by RNA polymerase II"/>
    <property type="evidence" value="ECO:0007669"/>
    <property type="project" value="TreeGrafter"/>
</dbReference>
<feature type="region of interest" description="Disordered" evidence="5">
    <location>
        <begin position="634"/>
        <end position="775"/>
    </location>
</feature>
<evidence type="ECO:0000256" key="1">
    <source>
        <dbReference type="ARBA" id="ARBA00023015"/>
    </source>
</evidence>
<dbReference type="GO" id="GO:0001006">
    <property type="term" value="F:RNA polymerase III type 3 promoter sequence-specific DNA binding"/>
    <property type="evidence" value="ECO:0007669"/>
    <property type="project" value="TreeGrafter"/>
</dbReference>
<keyword evidence="1" id="KW-0805">Transcription regulation</keyword>
<feature type="domain" description="Myb-like" evidence="6">
    <location>
        <begin position="67"/>
        <end position="117"/>
    </location>
</feature>
<feature type="compositionally biased region" description="Low complexity" evidence="5">
    <location>
        <begin position="655"/>
        <end position="712"/>
    </location>
</feature>
<name>A0A0F7SG20_PHARH</name>
<organism evidence="8">
    <name type="scientific">Phaffia rhodozyma</name>
    <name type="common">Yeast</name>
    <name type="synonym">Xanthophyllomyces dendrorhous</name>
    <dbReference type="NCBI Taxonomy" id="264483"/>
    <lineage>
        <taxon>Eukaryota</taxon>
        <taxon>Fungi</taxon>
        <taxon>Dikarya</taxon>
        <taxon>Basidiomycota</taxon>
        <taxon>Agaricomycotina</taxon>
        <taxon>Tremellomycetes</taxon>
        <taxon>Cystofilobasidiales</taxon>
        <taxon>Mrakiaceae</taxon>
        <taxon>Phaffia</taxon>
    </lineage>
</organism>
<reference evidence="8" key="1">
    <citation type="submission" date="2014-08" db="EMBL/GenBank/DDBJ databases">
        <authorList>
            <person name="Sharma Rahul"/>
            <person name="Thines Marco"/>
        </authorList>
    </citation>
    <scope>NUCLEOTIDE SEQUENCE</scope>
</reference>
<dbReference type="InterPro" id="IPR009057">
    <property type="entry name" value="Homeodomain-like_sf"/>
</dbReference>
<accession>A0A0F7SG20</accession>
<evidence type="ECO:0000259" key="7">
    <source>
        <dbReference type="PROSITE" id="PS51294"/>
    </source>
</evidence>
<feature type="compositionally biased region" description="Low complexity" evidence="5">
    <location>
        <begin position="750"/>
        <end position="761"/>
    </location>
</feature>
<dbReference type="PANTHER" id="PTHR46621">
    <property type="entry name" value="SNRNA-ACTIVATING PROTEIN COMPLEX SUBUNIT 4"/>
    <property type="match status" value="1"/>
</dbReference>
<feature type="compositionally biased region" description="Low complexity" evidence="5">
    <location>
        <begin position="252"/>
        <end position="264"/>
    </location>
</feature>
<keyword evidence="4" id="KW-0539">Nucleus</keyword>
<feature type="domain" description="Myb-like" evidence="6">
    <location>
        <begin position="10"/>
        <end position="66"/>
    </location>
</feature>
<feature type="compositionally biased region" description="Low complexity" evidence="5">
    <location>
        <begin position="290"/>
        <end position="304"/>
    </location>
</feature>
<evidence type="ECO:0000256" key="2">
    <source>
        <dbReference type="ARBA" id="ARBA00023125"/>
    </source>
</evidence>
<keyword evidence="2" id="KW-0238">DNA-binding</keyword>
<dbReference type="AlphaFoldDB" id="A0A0F7SG20"/>
<feature type="region of interest" description="Disordered" evidence="5">
    <location>
        <begin position="182"/>
        <end position="404"/>
    </location>
</feature>
<feature type="compositionally biased region" description="Polar residues" evidence="5">
    <location>
        <begin position="726"/>
        <end position="749"/>
    </location>
</feature>
<evidence type="ECO:0000259" key="6">
    <source>
        <dbReference type="PROSITE" id="PS50090"/>
    </source>
</evidence>
<dbReference type="SUPFAM" id="SSF46689">
    <property type="entry name" value="Homeodomain-like"/>
    <property type="match status" value="2"/>
</dbReference>
<dbReference type="PANTHER" id="PTHR46621:SF1">
    <property type="entry name" value="SNRNA-ACTIVATING PROTEIN COMPLEX SUBUNIT 4"/>
    <property type="match status" value="1"/>
</dbReference>
<dbReference type="GO" id="GO:0000978">
    <property type="term" value="F:RNA polymerase II cis-regulatory region sequence-specific DNA binding"/>
    <property type="evidence" value="ECO:0007669"/>
    <property type="project" value="TreeGrafter"/>
</dbReference>
<feature type="compositionally biased region" description="Gly residues" evidence="5">
    <location>
        <begin position="495"/>
        <end position="506"/>
    </location>
</feature>